<dbReference type="InterPro" id="IPR050657">
    <property type="entry name" value="Ankyrin_repeat_domain"/>
</dbReference>
<dbReference type="Pfam" id="PF12796">
    <property type="entry name" value="Ank_2"/>
    <property type="match status" value="2"/>
</dbReference>
<dbReference type="PRINTS" id="PR01415">
    <property type="entry name" value="ANKYRIN"/>
</dbReference>
<evidence type="ECO:0000256" key="1">
    <source>
        <dbReference type="PROSITE-ProRule" id="PRU00023"/>
    </source>
</evidence>
<dbReference type="Pfam" id="PF00023">
    <property type="entry name" value="Ank"/>
    <property type="match status" value="1"/>
</dbReference>
<feature type="non-terminal residue" evidence="4">
    <location>
        <position position="593"/>
    </location>
</feature>
<feature type="repeat" description="ANK" evidence="1">
    <location>
        <begin position="42"/>
        <end position="74"/>
    </location>
</feature>
<feature type="repeat" description="ANK" evidence="1">
    <location>
        <begin position="206"/>
        <end position="238"/>
    </location>
</feature>
<organism evidence="4 5">
    <name type="scientific">Polypterus senegalus</name>
    <name type="common">Senegal bichir</name>
    <dbReference type="NCBI Taxonomy" id="55291"/>
    <lineage>
        <taxon>Eukaryota</taxon>
        <taxon>Metazoa</taxon>
        <taxon>Chordata</taxon>
        <taxon>Craniata</taxon>
        <taxon>Vertebrata</taxon>
        <taxon>Euteleostomi</taxon>
        <taxon>Actinopterygii</taxon>
        <taxon>Polypteriformes</taxon>
        <taxon>Polypteridae</taxon>
        <taxon>Polypterus</taxon>
    </lineage>
</organism>
<dbReference type="PANTHER" id="PTHR24147:SF53">
    <property type="entry name" value="ANKYRIN REPEAT DOMAIN 26"/>
    <property type="match status" value="1"/>
</dbReference>
<proteinExistence type="predicted"/>
<dbReference type="SMART" id="SM00248">
    <property type="entry name" value="ANK"/>
    <property type="match status" value="7"/>
</dbReference>
<keyword evidence="2" id="KW-0175">Coiled coil</keyword>
<evidence type="ECO:0000256" key="2">
    <source>
        <dbReference type="SAM" id="Coils"/>
    </source>
</evidence>
<feature type="non-terminal residue" evidence="4">
    <location>
        <position position="1"/>
    </location>
</feature>
<protein>
    <submittedName>
        <fullName evidence="4">ANKR7 protein</fullName>
    </submittedName>
</protein>
<feature type="repeat" description="ANK" evidence="1">
    <location>
        <begin position="75"/>
        <end position="107"/>
    </location>
</feature>
<dbReference type="PROSITE" id="PS50088">
    <property type="entry name" value="ANK_REPEAT"/>
    <property type="match status" value="4"/>
</dbReference>
<dbReference type="Proteomes" id="UP000886611">
    <property type="component" value="Unassembled WGS sequence"/>
</dbReference>
<feature type="repeat" description="ANK" evidence="1">
    <location>
        <begin position="144"/>
        <end position="176"/>
    </location>
</feature>
<dbReference type="InterPro" id="IPR036770">
    <property type="entry name" value="Ankyrin_rpt-contain_sf"/>
</dbReference>
<gene>
    <name evidence="4" type="primary">Ankrd7_0</name>
    <name evidence="4" type="ORF">GTO96_0018569</name>
</gene>
<dbReference type="EMBL" id="JAATIS010007298">
    <property type="protein sequence ID" value="KAG2458031.1"/>
    <property type="molecule type" value="Genomic_DNA"/>
</dbReference>
<evidence type="ECO:0000256" key="3">
    <source>
        <dbReference type="SAM" id="MobiDB-lite"/>
    </source>
</evidence>
<feature type="coiled-coil region" evidence="2">
    <location>
        <begin position="412"/>
        <end position="477"/>
    </location>
</feature>
<evidence type="ECO:0000313" key="5">
    <source>
        <dbReference type="Proteomes" id="UP000886611"/>
    </source>
</evidence>
<accession>A0A8X7WYV2</accession>
<comment type="caution">
    <text evidence="4">The sequence shown here is derived from an EMBL/GenBank/DDBJ whole genome shotgun (WGS) entry which is preliminary data.</text>
</comment>
<evidence type="ECO:0000313" key="4">
    <source>
        <dbReference type="EMBL" id="KAG2458031.1"/>
    </source>
</evidence>
<feature type="region of interest" description="Disordered" evidence="3">
    <location>
        <begin position="499"/>
        <end position="524"/>
    </location>
</feature>
<sequence length="593" mass="66854">MHDQFRSPRKDAGELHKAAAEGDLERIRELLPRSDINMRNGCNRTPLHIAAAEGHVDVVRLLAEHKADLDLWDDHGETPLLTAIARQKRECVFVLLDLGADPGIVNHHGDSVMHHAAMMADIPLVERLIEYYKVINNISFQNKDHFTPLHLAVARNHDETAEFLLEMGANENAQSLCKRYCAALVSVPRALALGDMEMTAASLLSPSRTPMMLAATYGYPKMVRLLLQYNVDLSLKDSEGHTATELATLHGNYDCAYLLTQCASLSAGKCRCYRCLDKNIPIEHIRRRALLRKKQRLRKDGEWQCGIAHMPGRATRLICGGFKELCSLCHLSAPLRIPARAPLEICTQCPTSPHGPHGKERQQASEELTLSGEVQTGGMGVECPHSQRGLTWLLCFVISEKEKQEDLHVGVLDMIREDYKDEVELLDRLKMEQERAVQHVRSGKPKNKQLKEDIEQLTEQIRELQKVENRRTELTQLHGEQDDMEMLAQSVNLRCFDEADGSSAKSTSDKTASKGGLKTTVHPGEESITMLLQDEIERCHQGERDKPGEAALQVYWTTGPGELKRVLHYPSTQGTSYEDEYLARLDLRDERHR</sequence>
<dbReference type="Gene3D" id="1.25.40.20">
    <property type="entry name" value="Ankyrin repeat-containing domain"/>
    <property type="match status" value="3"/>
</dbReference>
<name>A0A8X7WYV2_POLSE</name>
<dbReference type="InterPro" id="IPR002110">
    <property type="entry name" value="Ankyrin_rpt"/>
</dbReference>
<dbReference type="PANTHER" id="PTHR24147">
    <property type="entry name" value="ANKYRIN REPEAT DOMAIN 36-RELATED"/>
    <property type="match status" value="1"/>
</dbReference>
<dbReference type="PROSITE" id="PS50297">
    <property type="entry name" value="ANK_REP_REGION"/>
    <property type="match status" value="4"/>
</dbReference>
<reference evidence="4 5" key="1">
    <citation type="journal article" date="2021" name="Cell">
        <title>Tracing the genetic footprints of vertebrate landing in non-teleost ray-finned fishes.</title>
        <authorList>
            <person name="Bi X."/>
            <person name="Wang K."/>
            <person name="Yang L."/>
            <person name="Pan H."/>
            <person name="Jiang H."/>
            <person name="Wei Q."/>
            <person name="Fang M."/>
            <person name="Yu H."/>
            <person name="Zhu C."/>
            <person name="Cai Y."/>
            <person name="He Y."/>
            <person name="Gan X."/>
            <person name="Zeng H."/>
            <person name="Yu D."/>
            <person name="Zhu Y."/>
            <person name="Jiang H."/>
            <person name="Qiu Q."/>
            <person name="Yang H."/>
            <person name="Zhang Y.E."/>
            <person name="Wang W."/>
            <person name="Zhu M."/>
            <person name="He S."/>
            <person name="Zhang G."/>
        </authorList>
    </citation>
    <scope>NUCLEOTIDE SEQUENCE [LARGE SCALE GENOMIC DNA]</scope>
    <source>
        <strain evidence="4">Bchr_013</strain>
    </source>
</reference>
<keyword evidence="1" id="KW-0040">ANK repeat</keyword>
<dbReference type="SUPFAM" id="SSF48403">
    <property type="entry name" value="Ankyrin repeat"/>
    <property type="match status" value="1"/>
</dbReference>
<dbReference type="AlphaFoldDB" id="A0A8X7WYV2"/>
<keyword evidence="5" id="KW-1185">Reference proteome</keyword>